<dbReference type="InterPro" id="IPR028889">
    <property type="entry name" value="USP"/>
</dbReference>
<dbReference type="InterPro" id="IPR016024">
    <property type="entry name" value="ARM-type_fold"/>
</dbReference>
<organism evidence="2 3">
    <name type="scientific">Rhipicephalus microplus</name>
    <name type="common">Cattle tick</name>
    <name type="synonym">Boophilus microplus</name>
    <dbReference type="NCBI Taxonomy" id="6941"/>
    <lineage>
        <taxon>Eukaryota</taxon>
        <taxon>Metazoa</taxon>
        <taxon>Ecdysozoa</taxon>
        <taxon>Arthropoda</taxon>
        <taxon>Chelicerata</taxon>
        <taxon>Arachnida</taxon>
        <taxon>Acari</taxon>
        <taxon>Parasitiformes</taxon>
        <taxon>Ixodida</taxon>
        <taxon>Ixodoidea</taxon>
        <taxon>Ixodidae</taxon>
        <taxon>Rhipicephalinae</taxon>
        <taxon>Rhipicephalus</taxon>
        <taxon>Boophilus</taxon>
    </lineage>
</organism>
<sequence length="548" mass="58347">MFELTVASVCAFELPGLFAHRNTHGFDETSSRGSLLLLKLSKLLLTVVGHCLAQQAHEGLAQALKHVPSMGPEGTLHSVGMRLATLLHNHNQALHLPDLDTIQAVLKLAWDSAGLPAAEEGSASNQSCVVLAADPSTCIAPHQASENEKVADEELCQEALETLTLALSLQPSALSQLLGNPDWSRFVLDLLLHCPHRCIRQCAADQLCLIATKCTASQHCLLSLVELLFAQLPRLEDLAGSSQELFGLLCRLLGAACRCPLPALQQLLADEIGWLKRIREKVQQTGGLLDAEESLLEGHLGVARELVLLLSPADKHRIGSDSSNTVHGNLVKNCSRNPLNRCLLAPVSRALSLKVPWTAALEANGVVLARSTRTVACNVADDATSSANNLARGPLRSTPCWWSVRLVCRQIGPELWATGPGGMMVALLRGGGATRIQELLEDFAFPASRVEAQLRGGAGDGGGTAAVAVCPGPDALRAALDLLVALCTQCPENLGTCAALLSDMFYADQPPLQEWEYLPPVGPRPRGGFVGLKNAGATCYMNSVLQQV</sequence>
<dbReference type="VEuPathDB" id="VectorBase:LOC119178728"/>
<dbReference type="SUPFAM" id="SSF48371">
    <property type="entry name" value="ARM repeat"/>
    <property type="match status" value="1"/>
</dbReference>
<evidence type="ECO:0000259" key="1">
    <source>
        <dbReference type="PROSITE" id="PS50235"/>
    </source>
</evidence>
<dbReference type="PROSITE" id="PS50235">
    <property type="entry name" value="USP_3"/>
    <property type="match status" value="1"/>
</dbReference>
<evidence type="ECO:0000313" key="2">
    <source>
        <dbReference type="EMBL" id="KAH8009733.1"/>
    </source>
</evidence>
<evidence type="ECO:0000313" key="3">
    <source>
        <dbReference type="Proteomes" id="UP000821866"/>
    </source>
</evidence>
<dbReference type="SUPFAM" id="SSF54001">
    <property type="entry name" value="Cysteine proteinases"/>
    <property type="match status" value="1"/>
</dbReference>
<dbReference type="GO" id="GO:0004843">
    <property type="term" value="F:cysteine-type deubiquitinase activity"/>
    <property type="evidence" value="ECO:0007669"/>
    <property type="project" value="InterPro"/>
</dbReference>
<dbReference type="InterPro" id="IPR018200">
    <property type="entry name" value="USP_CS"/>
</dbReference>
<name>A0A9J6D6Q5_RHIMP</name>
<dbReference type="AlphaFoldDB" id="A0A9J6D6Q5"/>
<protein>
    <recommendedName>
        <fullName evidence="1">USP domain-containing protein</fullName>
    </recommendedName>
</protein>
<dbReference type="EMBL" id="JABSTU010000011">
    <property type="protein sequence ID" value="KAH8009733.1"/>
    <property type="molecule type" value="Genomic_DNA"/>
</dbReference>
<comment type="caution">
    <text evidence="2">The sequence shown here is derived from an EMBL/GenBank/DDBJ whole genome shotgun (WGS) entry which is preliminary data.</text>
</comment>
<accession>A0A9J6D6Q5</accession>
<keyword evidence="3" id="KW-1185">Reference proteome</keyword>
<dbReference type="PROSITE" id="PS00972">
    <property type="entry name" value="USP_1"/>
    <property type="match status" value="1"/>
</dbReference>
<dbReference type="Gene3D" id="3.90.70.10">
    <property type="entry name" value="Cysteine proteinases"/>
    <property type="match status" value="1"/>
</dbReference>
<gene>
    <name evidence="2" type="ORF">HPB51_019044</name>
</gene>
<proteinExistence type="predicted"/>
<reference evidence="2" key="2">
    <citation type="submission" date="2021-09" db="EMBL/GenBank/DDBJ databases">
        <authorList>
            <person name="Jia N."/>
            <person name="Wang J."/>
            <person name="Shi W."/>
            <person name="Du L."/>
            <person name="Sun Y."/>
            <person name="Zhan W."/>
            <person name="Jiang J."/>
            <person name="Wang Q."/>
            <person name="Zhang B."/>
            <person name="Ji P."/>
            <person name="Sakyi L.B."/>
            <person name="Cui X."/>
            <person name="Yuan T."/>
            <person name="Jiang B."/>
            <person name="Yang W."/>
            <person name="Lam T.T.-Y."/>
            <person name="Chang Q."/>
            <person name="Ding S."/>
            <person name="Wang X."/>
            <person name="Zhu J."/>
            <person name="Ruan X."/>
            <person name="Zhao L."/>
            <person name="Wei J."/>
            <person name="Que T."/>
            <person name="Du C."/>
            <person name="Cheng J."/>
            <person name="Dai P."/>
            <person name="Han X."/>
            <person name="Huang E."/>
            <person name="Gao Y."/>
            <person name="Liu J."/>
            <person name="Shao H."/>
            <person name="Ye R."/>
            <person name="Li L."/>
            <person name="Wei W."/>
            <person name="Wang X."/>
            <person name="Wang C."/>
            <person name="Huo Q."/>
            <person name="Li W."/>
            <person name="Guo W."/>
            <person name="Chen H."/>
            <person name="Chen S."/>
            <person name="Zhou L."/>
            <person name="Zhou L."/>
            <person name="Ni X."/>
            <person name="Tian J."/>
            <person name="Zhou Y."/>
            <person name="Sheng Y."/>
            <person name="Liu T."/>
            <person name="Pan Y."/>
            <person name="Xia L."/>
            <person name="Li J."/>
            <person name="Zhao F."/>
            <person name="Cao W."/>
        </authorList>
    </citation>
    <scope>NUCLEOTIDE SEQUENCE</scope>
    <source>
        <strain evidence="2">Rmic-2018</strain>
        <tissue evidence="2">Larvae</tissue>
    </source>
</reference>
<reference evidence="2" key="1">
    <citation type="journal article" date="2020" name="Cell">
        <title>Large-Scale Comparative Analyses of Tick Genomes Elucidate Their Genetic Diversity and Vector Capacities.</title>
        <authorList>
            <consortium name="Tick Genome and Microbiome Consortium (TIGMIC)"/>
            <person name="Jia N."/>
            <person name="Wang J."/>
            <person name="Shi W."/>
            <person name="Du L."/>
            <person name="Sun Y."/>
            <person name="Zhan W."/>
            <person name="Jiang J.F."/>
            <person name="Wang Q."/>
            <person name="Zhang B."/>
            <person name="Ji P."/>
            <person name="Bell-Sakyi L."/>
            <person name="Cui X.M."/>
            <person name="Yuan T.T."/>
            <person name="Jiang B.G."/>
            <person name="Yang W.F."/>
            <person name="Lam T.T."/>
            <person name="Chang Q.C."/>
            <person name="Ding S.J."/>
            <person name="Wang X.J."/>
            <person name="Zhu J.G."/>
            <person name="Ruan X.D."/>
            <person name="Zhao L."/>
            <person name="Wei J.T."/>
            <person name="Ye R.Z."/>
            <person name="Que T.C."/>
            <person name="Du C.H."/>
            <person name="Zhou Y.H."/>
            <person name="Cheng J.X."/>
            <person name="Dai P.F."/>
            <person name="Guo W.B."/>
            <person name="Han X.H."/>
            <person name="Huang E.J."/>
            <person name="Li L.F."/>
            <person name="Wei W."/>
            <person name="Gao Y.C."/>
            <person name="Liu J.Z."/>
            <person name="Shao H.Z."/>
            <person name="Wang X."/>
            <person name="Wang C.C."/>
            <person name="Yang T.C."/>
            <person name="Huo Q.B."/>
            <person name="Li W."/>
            <person name="Chen H.Y."/>
            <person name="Chen S.E."/>
            <person name="Zhou L.G."/>
            <person name="Ni X.B."/>
            <person name="Tian J.H."/>
            <person name="Sheng Y."/>
            <person name="Liu T."/>
            <person name="Pan Y.S."/>
            <person name="Xia L.Y."/>
            <person name="Li J."/>
            <person name="Zhao F."/>
            <person name="Cao W.C."/>
        </authorList>
    </citation>
    <scope>NUCLEOTIDE SEQUENCE</scope>
    <source>
        <strain evidence="2">Rmic-2018</strain>
    </source>
</reference>
<dbReference type="Proteomes" id="UP000821866">
    <property type="component" value="Chromosome 9"/>
</dbReference>
<dbReference type="InterPro" id="IPR038765">
    <property type="entry name" value="Papain-like_cys_pep_sf"/>
</dbReference>
<feature type="domain" description="USP" evidence="1">
    <location>
        <begin position="530"/>
        <end position="548"/>
    </location>
</feature>